<dbReference type="Gene3D" id="3.30.470.20">
    <property type="entry name" value="ATP-grasp fold, B domain"/>
    <property type="match status" value="2"/>
</dbReference>
<dbReference type="PANTHER" id="PTHR11130:SF0">
    <property type="entry name" value="GLUTATHIONE SYNTHETASE"/>
    <property type="match status" value="1"/>
</dbReference>
<dbReference type="EC" id="6.3.2.3" evidence="1"/>
<feature type="binding site" evidence="2">
    <location>
        <position position="384"/>
    </location>
    <ligand>
        <name>substrate</name>
    </ligand>
</feature>
<comment type="pathway">
    <text evidence="1">Sulfur metabolism; glutathione biosynthesis; glutathione from L-cysteine and L-glutamate: step 2/2.</text>
</comment>
<dbReference type="Proteomes" id="UP000887561">
    <property type="component" value="Unplaced"/>
</dbReference>
<keyword evidence="4" id="KW-1185">Reference proteome</keyword>
<dbReference type="Pfam" id="PF03917">
    <property type="entry name" value="GSH_synth_ATP"/>
    <property type="match status" value="1"/>
</dbReference>
<comment type="catalytic activity">
    <reaction evidence="1">
        <text>gamma-L-glutamyl-L-cysteine + glycine + ATP = glutathione + ADP + phosphate + H(+)</text>
        <dbReference type="Rhea" id="RHEA:13557"/>
        <dbReference type="ChEBI" id="CHEBI:15378"/>
        <dbReference type="ChEBI" id="CHEBI:30616"/>
        <dbReference type="ChEBI" id="CHEBI:43474"/>
        <dbReference type="ChEBI" id="CHEBI:57305"/>
        <dbReference type="ChEBI" id="CHEBI:57925"/>
        <dbReference type="ChEBI" id="CHEBI:58173"/>
        <dbReference type="ChEBI" id="CHEBI:456216"/>
        <dbReference type="EC" id="6.3.2.3"/>
    </reaction>
</comment>
<organism evidence="4 5">
    <name type="scientific">Meloidogyne javanica</name>
    <name type="common">Root-knot nematode worm</name>
    <dbReference type="NCBI Taxonomy" id="6303"/>
    <lineage>
        <taxon>Eukaryota</taxon>
        <taxon>Metazoa</taxon>
        <taxon>Ecdysozoa</taxon>
        <taxon>Nematoda</taxon>
        <taxon>Chromadorea</taxon>
        <taxon>Rhabditida</taxon>
        <taxon>Tylenchina</taxon>
        <taxon>Tylenchomorpha</taxon>
        <taxon>Tylenchoidea</taxon>
        <taxon>Meloidogynidae</taxon>
        <taxon>Meloidogyninae</taxon>
        <taxon>Meloidogyne</taxon>
        <taxon>Meloidogyne incognita group</taxon>
    </lineage>
</organism>
<protein>
    <recommendedName>
        <fullName evidence="1">Glutathione synthetase</fullName>
        <shortName evidence="1">GSH-S</shortName>
        <ecNumber evidence="1">6.3.2.3</ecNumber>
    </recommendedName>
</protein>
<feature type="binding site" evidence="2">
    <location>
        <position position="235"/>
    </location>
    <ligand>
        <name>ATP</name>
        <dbReference type="ChEBI" id="CHEBI:30616"/>
    </ligand>
</feature>
<accession>A0A915LFR5</accession>
<dbReference type="Gene3D" id="3.30.1490.50">
    <property type="match status" value="1"/>
</dbReference>
<dbReference type="InterPro" id="IPR014042">
    <property type="entry name" value="Glutathione_synthase_a-hlx"/>
</dbReference>
<feature type="binding site" evidence="2">
    <location>
        <begin position="327"/>
        <end position="330"/>
    </location>
    <ligand>
        <name>ATP</name>
        <dbReference type="ChEBI" id="CHEBI:30616"/>
    </ligand>
</feature>
<dbReference type="GO" id="GO:0043295">
    <property type="term" value="F:glutathione binding"/>
    <property type="evidence" value="ECO:0007669"/>
    <property type="project" value="UniProtKB-UniRule"/>
</dbReference>
<keyword evidence="1 3" id="KW-0479">Metal-binding</keyword>
<feature type="binding site" evidence="2">
    <location>
        <position position="386"/>
    </location>
    <ligand>
        <name>ATP</name>
        <dbReference type="ChEBI" id="CHEBI:30616"/>
    </ligand>
</feature>
<reference evidence="5" key="1">
    <citation type="submission" date="2022-11" db="UniProtKB">
        <authorList>
            <consortium name="WormBaseParasite"/>
        </authorList>
    </citation>
    <scope>IDENTIFICATION</scope>
</reference>
<dbReference type="GO" id="GO:0005524">
    <property type="term" value="F:ATP binding"/>
    <property type="evidence" value="ECO:0007669"/>
    <property type="project" value="UniProtKB-UniRule"/>
</dbReference>
<keyword evidence="1" id="KW-0436">Ligase</keyword>
<keyword evidence="1 2" id="KW-0547">Nucleotide-binding</keyword>
<dbReference type="WBParaSite" id="scaffold11514_cov278.g15645">
    <property type="protein sequence ID" value="scaffold11514_cov278.g15645"/>
    <property type="gene ID" value="scaffold11514_cov278.g15645"/>
</dbReference>
<comment type="similarity">
    <text evidence="1">Belongs to the eukaryotic GSH synthase family.</text>
</comment>
<keyword evidence="1 2" id="KW-0067">ATP-binding</keyword>
<dbReference type="SUPFAM" id="SSF56059">
    <property type="entry name" value="Glutathione synthetase ATP-binding domain-like"/>
    <property type="match status" value="1"/>
</dbReference>
<feature type="binding site" evidence="2">
    <location>
        <begin position="294"/>
        <end position="303"/>
    </location>
    <ligand>
        <name>ATP</name>
        <dbReference type="ChEBI" id="CHEBI:30616"/>
    </ligand>
</feature>
<dbReference type="GO" id="GO:0004363">
    <property type="term" value="F:glutathione synthase activity"/>
    <property type="evidence" value="ECO:0007669"/>
    <property type="project" value="UniProtKB-UniRule"/>
</dbReference>
<dbReference type="InterPro" id="IPR005615">
    <property type="entry name" value="Glutathione_synthase"/>
</dbReference>
<comment type="cofactor">
    <cofactor evidence="1 3">
        <name>Mg(2+)</name>
        <dbReference type="ChEBI" id="CHEBI:18420"/>
    </cofactor>
    <text evidence="1 3">Binds 1 Mg(2+) ion per subunit.</text>
</comment>
<evidence type="ECO:0000256" key="1">
    <source>
        <dbReference type="PIRNR" id="PIRNR001558"/>
    </source>
</evidence>
<evidence type="ECO:0000313" key="5">
    <source>
        <dbReference type="WBParaSite" id="scaffold11514_cov278.g15645"/>
    </source>
</evidence>
<feature type="binding site" evidence="3">
    <location>
        <position position="298"/>
    </location>
    <ligand>
        <name>Mg(2+)</name>
        <dbReference type="ChEBI" id="CHEBI:18420"/>
    </ligand>
</feature>
<evidence type="ECO:0000256" key="3">
    <source>
        <dbReference type="PIRSR" id="PIRSR001558-2"/>
    </source>
</evidence>
<feature type="binding site" evidence="2">
    <location>
        <position position="357"/>
    </location>
    <ligand>
        <name>ATP</name>
        <dbReference type="ChEBI" id="CHEBI:30616"/>
    </ligand>
</feature>
<dbReference type="GO" id="GO:0000287">
    <property type="term" value="F:magnesium ion binding"/>
    <property type="evidence" value="ECO:0007669"/>
    <property type="project" value="UniProtKB-UniRule"/>
</dbReference>
<feature type="binding site" evidence="2">
    <location>
        <position position="392"/>
    </location>
    <ligand>
        <name>ATP</name>
        <dbReference type="ChEBI" id="CHEBI:30616"/>
    </ligand>
</feature>
<dbReference type="GO" id="GO:0005829">
    <property type="term" value="C:cytosol"/>
    <property type="evidence" value="ECO:0007669"/>
    <property type="project" value="TreeGrafter"/>
</dbReference>
<keyword evidence="1" id="KW-0317">Glutathione biosynthesis</keyword>
<keyword evidence="1 3" id="KW-0460">Magnesium</keyword>
<dbReference type="Gene3D" id="1.10.1080.10">
    <property type="entry name" value="Glutathione Synthetase, Chain A, domain 3"/>
    <property type="match status" value="1"/>
</dbReference>
<evidence type="ECO:0000313" key="4">
    <source>
        <dbReference type="Proteomes" id="UP000887561"/>
    </source>
</evidence>
<proteinExistence type="inferred from homology"/>
<dbReference type="InterPro" id="IPR014709">
    <property type="entry name" value="Glutathione_synthase_C_euk"/>
</dbReference>
<evidence type="ECO:0000256" key="2">
    <source>
        <dbReference type="PIRSR" id="PIRSR001558-1"/>
    </source>
</evidence>
<sequence length="408" mass="46732">MTSLNKQQDIDYISEIFVKNYQQLPSIIEDSMDWAHCNGLIFRTKEHKDRSDICQIAPFTLFPSPFPRKLFDQALSVQKALNLLYFKVSWDYEFLKQSHQQVIKSDEFTRRLMSILDIVYKEGIKQPITLLTQRADYMCHYDGILTENEINFDKFQLKQIEVNNIAVSMGGLAEKTTKLHRRVFKKMGMNVPNNDVMPLNEPIKTLCEGIYNAWKLLSNPHAKCPWIGLQMANTKKIQQVLSCSGILEKYLTSTKDLENVRSTFASLWGLERDDDETREIIKDAIQNPQKYVLKPQLEGGGGNYFDKEITEKLSSYTFEMRASHILMQRIRPLIVKNCLIRPFDDDNSKKLQNVVSELGIYGSLIGIGGKEEVKFNSVGGHILRTKLENVNEGGIAVGASVVDSPFLF</sequence>
<dbReference type="InterPro" id="IPR014049">
    <property type="entry name" value="Glutathione_synthase_N_euk"/>
</dbReference>
<dbReference type="Gene3D" id="3.30.1490.80">
    <property type="match status" value="1"/>
</dbReference>
<dbReference type="AlphaFoldDB" id="A0A915LFR5"/>
<dbReference type="PIRSF" id="PIRSF001558">
    <property type="entry name" value="GSHase"/>
    <property type="match status" value="1"/>
</dbReference>
<name>A0A915LFR5_MELJA</name>
<dbReference type="PANTHER" id="PTHR11130">
    <property type="entry name" value="GLUTATHIONE SYNTHETASE"/>
    <property type="match status" value="1"/>
</dbReference>